<name>A0A4R1QVZ3_HYDET</name>
<dbReference type="Gene3D" id="2.60.40.790">
    <property type="match status" value="1"/>
</dbReference>
<dbReference type="Proteomes" id="UP000295008">
    <property type="component" value="Unassembled WGS sequence"/>
</dbReference>
<evidence type="ECO:0000313" key="5">
    <source>
        <dbReference type="Proteomes" id="UP000295008"/>
    </source>
</evidence>
<organism evidence="4 5">
    <name type="scientific">Hydrogenispora ethanolica</name>
    <dbReference type="NCBI Taxonomy" id="1082276"/>
    <lineage>
        <taxon>Bacteria</taxon>
        <taxon>Bacillati</taxon>
        <taxon>Bacillota</taxon>
        <taxon>Hydrogenispora</taxon>
    </lineage>
</organism>
<dbReference type="InterPro" id="IPR002068">
    <property type="entry name" value="A-crystallin/Hsp20_dom"/>
</dbReference>
<gene>
    <name evidence="4" type="ORF">EDC14_104838</name>
</gene>
<evidence type="ECO:0000256" key="1">
    <source>
        <dbReference type="PROSITE-ProRule" id="PRU00285"/>
    </source>
</evidence>
<sequence>MVFQFPGPRTQQPPLIQAFRMVLSELRQALLNPGRLSFVPDIQLEDQGDQYVLTADLPGWNEDEIEVKVHGNRLSIKGVHQERTTLQQRVYWQQVRQYRSFERHFILSGEVQPEAVTSSLESGTYRLAIPKAKLNRYERE</sequence>
<dbReference type="PROSITE" id="PS01031">
    <property type="entry name" value="SHSP"/>
    <property type="match status" value="1"/>
</dbReference>
<dbReference type="RefSeq" id="WP_165908284.1">
    <property type="nucleotide sequence ID" value="NZ_SLUN01000048.1"/>
</dbReference>
<dbReference type="SUPFAM" id="SSF49764">
    <property type="entry name" value="HSP20-like chaperones"/>
    <property type="match status" value="1"/>
</dbReference>
<evidence type="ECO:0000259" key="3">
    <source>
        <dbReference type="PROSITE" id="PS01031"/>
    </source>
</evidence>
<accession>A0A4R1QVZ3</accession>
<evidence type="ECO:0000313" key="4">
    <source>
        <dbReference type="EMBL" id="TCL56825.1"/>
    </source>
</evidence>
<dbReference type="EMBL" id="SLUN01000048">
    <property type="protein sequence ID" value="TCL56825.1"/>
    <property type="molecule type" value="Genomic_DNA"/>
</dbReference>
<evidence type="ECO:0000256" key="2">
    <source>
        <dbReference type="RuleBase" id="RU003616"/>
    </source>
</evidence>
<proteinExistence type="inferred from homology"/>
<comment type="caution">
    <text evidence="4">The sequence shown here is derived from an EMBL/GenBank/DDBJ whole genome shotgun (WGS) entry which is preliminary data.</text>
</comment>
<dbReference type="PANTHER" id="PTHR11527">
    <property type="entry name" value="HEAT-SHOCK PROTEIN 20 FAMILY MEMBER"/>
    <property type="match status" value="1"/>
</dbReference>
<dbReference type="InterPro" id="IPR031107">
    <property type="entry name" value="Small_HSP"/>
</dbReference>
<dbReference type="InterPro" id="IPR008978">
    <property type="entry name" value="HSP20-like_chaperone"/>
</dbReference>
<feature type="domain" description="SHSP" evidence="3">
    <location>
        <begin position="33"/>
        <end position="140"/>
    </location>
</feature>
<dbReference type="AlphaFoldDB" id="A0A4R1QVZ3"/>
<protein>
    <submittedName>
        <fullName evidence="4">Hsp20/alpha crystallin family protein</fullName>
    </submittedName>
</protein>
<dbReference type="CDD" id="cd06464">
    <property type="entry name" value="ACD_sHsps-like"/>
    <property type="match status" value="1"/>
</dbReference>
<comment type="similarity">
    <text evidence="1 2">Belongs to the small heat shock protein (HSP20) family.</text>
</comment>
<reference evidence="4 5" key="1">
    <citation type="submission" date="2019-03" db="EMBL/GenBank/DDBJ databases">
        <title>Genomic Encyclopedia of Type Strains, Phase IV (KMG-IV): sequencing the most valuable type-strain genomes for metagenomic binning, comparative biology and taxonomic classification.</title>
        <authorList>
            <person name="Goeker M."/>
        </authorList>
    </citation>
    <scope>NUCLEOTIDE SEQUENCE [LARGE SCALE GENOMIC DNA]</scope>
    <source>
        <strain evidence="4 5">LX-B</strain>
    </source>
</reference>
<keyword evidence="5" id="KW-1185">Reference proteome</keyword>
<dbReference type="Pfam" id="PF00011">
    <property type="entry name" value="HSP20"/>
    <property type="match status" value="1"/>
</dbReference>